<gene>
    <name evidence="2" type="ORF">SK803_37195</name>
</gene>
<organism evidence="2 3">
    <name type="scientific">Lentzea miocenica</name>
    <dbReference type="NCBI Taxonomy" id="3095431"/>
    <lineage>
        <taxon>Bacteria</taxon>
        <taxon>Bacillati</taxon>
        <taxon>Actinomycetota</taxon>
        <taxon>Actinomycetes</taxon>
        <taxon>Pseudonocardiales</taxon>
        <taxon>Pseudonocardiaceae</taxon>
        <taxon>Lentzea</taxon>
    </lineage>
</organism>
<comment type="caution">
    <text evidence="2">The sequence shown here is derived from an EMBL/GenBank/DDBJ whole genome shotgun (WGS) entry which is preliminary data.</text>
</comment>
<reference evidence="2 3" key="2">
    <citation type="submission" date="2023-11" db="EMBL/GenBank/DDBJ databases">
        <authorList>
            <person name="Lara A.C."/>
            <person name="Chronakova A."/>
        </authorList>
    </citation>
    <scope>NUCLEOTIDE SEQUENCE [LARGE SCALE GENOMIC DNA]</scope>
    <source>
        <strain evidence="2 3">BCCO 10_0856</strain>
    </source>
</reference>
<accession>A0ABU4TCE5</accession>
<name>A0ABU4TCE5_9PSEU</name>
<feature type="region of interest" description="Disordered" evidence="1">
    <location>
        <begin position="1"/>
        <end position="22"/>
    </location>
</feature>
<evidence type="ECO:0000313" key="2">
    <source>
        <dbReference type="EMBL" id="MDX8035867.1"/>
    </source>
</evidence>
<dbReference type="RefSeq" id="WP_319970884.1">
    <property type="nucleotide sequence ID" value="NZ_JAXAVW010000039.1"/>
</dbReference>
<keyword evidence="3" id="KW-1185">Reference proteome</keyword>
<dbReference type="EMBL" id="JAXAVW010000039">
    <property type="protein sequence ID" value="MDX8035867.1"/>
    <property type="molecule type" value="Genomic_DNA"/>
</dbReference>
<evidence type="ECO:0000313" key="3">
    <source>
        <dbReference type="Proteomes" id="UP001285521"/>
    </source>
</evidence>
<proteinExistence type="predicted"/>
<evidence type="ECO:0008006" key="4">
    <source>
        <dbReference type="Google" id="ProtNLM"/>
    </source>
</evidence>
<evidence type="ECO:0000256" key="1">
    <source>
        <dbReference type="SAM" id="MobiDB-lite"/>
    </source>
</evidence>
<protein>
    <recommendedName>
        <fullName evidence="4">DUF3375 domain-containing protein</fullName>
    </recommendedName>
</protein>
<reference evidence="2 3" key="1">
    <citation type="submission" date="2023-11" db="EMBL/GenBank/DDBJ databases">
        <title>Lentzea sokolovensis, sp. nov., Lentzea kristufkii, sp. nov., and Lentzea miocenensis, sp. nov., rare actinobacteria from Sokolov Coal Basin, Miocene lacustrine sediment, Czech Republic.</title>
        <authorList>
            <person name="Lara A."/>
            <person name="Kotroba L."/>
            <person name="Nouioui I."/>
            <person name="Neumann-Schaal M."/>
            <person name="Mast Y."/>
            <person name="Chronakova A."/>
        </authorList>
    </citation>
    <scope>NUCLEOTIDE SEQUENCE [LARGE SCALE GENOMIC DNA]</scope>
    <source>
        <strain evidence="2 3">BCCO 10_0856</strain>
    </source>
</reference>
<sequence length="423" mass="45948">MDASTGDGDGAAAAPRTAAPLPRAPHEFKSAEARQAAGVLGALLKEIGALDSTREEIDAGLDLCRTLADLDPYGDGVPTRRLLEALQSRYPRRLLQNRLGVLMTSGAILKDKDVLNEVDVRLSLAGSLSLSIVPWITSMSGQRHLLEMLTRIEARATSRSASVADVRSDLVDLRRVLSTFANDLRRMVDSRKTAAMLEYARVADDRILRARIGRLKDAVVQQFPDELTDELESLGAAGDRYVVQQLRLLKLLGASRKTLGHWVRRDEVDEVMRGASLSRLASLWDGIAFDEAPYWLSPAQVVLAADDLTFVKATGEIPEPGGTASETEAEPPLQDVLRALAEDLLDGADERDLTPMLLTVPWPEPAVLLAQLALLEGLDIGYALTYPGTLATRNDQSMTRVVTSLYLRRVEVGASVPLSGVLL</sequence>
<dbReference type="Proteomes" id="UP001285521">
    <property type="component" value="Unassembled WGS sequence"/>
</dbReference>
<feature type="compositionally biased region" description="Low complexity" evidence="1">
    <location>
        <begin position="11"/>
        <end position="21"/>
    </location>
</feature>